<sequence>MNPSYFKTDAAKAHKQVLAEDSEKLAQHKIQDTAKRFSFLLGHSELFSHFIDLKKSNDEEFRTLVENTERYTKANPNIIGSLRHRKTEQEEDEELLKDEEDDSGGIPTVFNESPSFIHNGVMRDYQLQGLNWMISLFDNGINGILADEM</sequence>
<accession>A0A9N9IK59</accession>
<reference evidence="2" key="1">
    <citation type="submission" date="2021-06" db="EMBL/GenBank/DDBJ databases">
        <authorList>
            <person name="Kallberg Y."/>
            <person name="Tangrot J."/>
            <person name="Rosling A."/>
        </authorList>
    </citation>
    <scope>NUCLEOTIDE SEQUENCE</scope>
    <source>
        <strain evidence="2">FL130A</strain>
    </source>
</reference>
<dbReference type="Proteomes" id="UP000789508">
    <property type="component" value="Unassembled WGS sequence"/>
</dbReference>
<proteinExistence type="predicted"/>
<dbReference type="InterPro" id="IPR038718">
    <property type="entry name" value="SNF2-like_sf"/>
</dbReference>
<evidence type="ECO:0000313" key="3">
    <source>
        <dbReference type="Proteomes" id="UP000789508"/>
    </source>
</evidence>
<feature type="compositionally biased region" description="Acidic residues" evidence="1">
    <location>
        <begin position="89"/>
        <end position="103"/>
    </location>
</feature>
<organism evidence="2 3">
    <name type="scientific">Ambispora leptoticha</name>
    <dbReference type="NCBI Taxonomy" id="144679"/>
    <lineage>
        <taxon>Eukaryota</taxon>
        <taxon>Fungi</taxon>
        <taxon>Fungi incertae sedis</taxon>
        <taxon>Mucoromycota</taxon>
        <taxon>Glomeromycotina</taxon>
        <taxon>Glomeromycetes</taxon>
        <taxon>Archaeosporales</taxon>
        <taxon>Ambisporaceae</taxon>
        <taxon>Ambispora</taxon>
    </lineage>
</organism>
<dbReference type="SUPFAM" id="SSF52540">
    <property type="entry name" value="P-loop containing nucleoside triphosphate hydrolases"/>
    <property type="match status" value="1"/>
</dbReference>
<dbReference type="OrthoDB" id="5857104at2759"/>
<dbReference type="InterPro" id="IPR027417">
    <property type="entry name" value="P-loop_NTPase"/>
</dbReference>
<name>A0A9N9IK59_9GLOM</name>
<feature type="non-terminal residue" evidence="2">
    <location>
        <position position="149"/>
    </location>
</feature>
<keyword evidence="3" id="KW-1185">Reference proteome</keyword>
<feature type="region of interest" description="Disordered" evidence="1">
    <location>
        <begin position="84"/>
        <end position="104"/>
    </location>
</feature>
<comment type="caution">
    <text evidence="2">The sequence shown here is derived from an EMBL/GenBank/DDBJ whole genome shotgun (WGS) entry which is preliminary data.</text>
</comment>
<dbReference type="PANTHER" id="PTHR10799">
    <property type="entry name" value="SNF2/RAD54 HELICASE FAMILY"/>
    <property type="match status" value="1"/>
</dbReference>
<dbReference type="EMBL" id="CAJVPS010033203">
    <property type="protein sequence ID" value="CAG8736742.1"/>
    <property type="molecule type" value="Genomic_DNA"/>
</dbReference>
<evidence type="ECO:0000313" key="2">
    <source>
        <dbReference type="EMBL" id="CAG8736742.1"/>
    </source>
</evidence>
<gene>
    <name evidence="2" type="ORF">ALEPTO_LOCUS12812</name>
</gene>
<evidence type="ECO:0000256" key="1">
    <source>
        <dbReference type="SAM" id="MobiDB-lite"/>
    </source>
</evidence>
<dbReference type="AlphaFoldDB" id="A0A9N9IK59"/>
<dbReference type="Gene3D" id="3.40.50.10810">
    <property type="entry name" value="Tandem AAA-ATPase domain"/>
    <property type="match status" value="1"/>
</dbReference>
<protein>
    <submittedName>
        <fullName evidence="2">8788_t:CDS:1</fullName>
    </submittedName>
</protein>